<evidence type="ECO:0000313" key="2">
    <source>
        <dbReference type="Proteomes" id="UP001151760"/>
    </source>
</evidence>
<dbReference type="Proteomes" id="UP001151760">
    <property type="component" value="Unassembled WGS sequence"/>
</dbReference>
<gene>
    <name evidence="1" type="ORF">Tco_1124760</name>
</gene>
<name>A0ABQ5J8P9_9ASTR</name>
<protein>
    <submittedName>
        <fullName evidence="1">Uncharacterized protein</fullName>
    </submittedName>
</protein>
<sequence length="183" mass="20716">MGDENSIHTQGDYSKLSHEGYRNTIELLKGNNMVPLRSDTIRTVKLRNDILMFQQNHGDLFLQKHGLCSRTYSKKSYRGIDLWLQVQFFYDHVNPVTRRTIEQSDGGVSFVTSNPGSMGEIIRGLAIYDSMKEFGNGTQRISLICRSRHRIAQECPGVISRLAVLSESDHHKCDKATTLGEAI</sequence>
<keyword evidence="2" id="KW-1185">Reference proteome</keyword>
<organism evidence="1 2">
    <name type="scientific">Tanacetum coccineum</name>
    <dbReference type="NCBI Taxonomy" id="301880"/>
    <lineage>
        <taxon>Eukaryota</taxon>
        <taxon>Viridiplantae</taxon>
        <taxon>Streptophyta</taxon>
        <taxon>Embryophyta</taxon>
        <taxon>Tracheophyta</taxon>
        <taxon>Spermatophyta</taxon>
        <taxon>Magnoliopsida</taxon>
        <taxon>eudicotyledons</taxon>
        <taxon>Gunneridae</taxon>
        <taxon>Pentapetalae</taxon>
        <taxon>asterids</taxon>
        <taxon>campanulids</taxon>
        <taxon>Asterales</taxon>
        <taxon>Asteraceae</taxon>
        <taxon>Asteroideae</taxon>
        <taxon>Anthemideae</taxon>
        <taxon>Anthemidinae</taxon>
        <taxon>Tanacetum</taxon>
    </lineage>
</organism>
<proteinExistence type="predicted"/>
<accession>A0ABQ5J8P9</accession>
<evidence type="ECO:0000313" key="1">
    <source>
        <dbReference type="EMBL" id="GJU08330.1"/>
    </source>
</evidence>
<reference evidence="1" key="1">
    <citation type="journal article" date="2022" name="Int. J. Mol. Sci.">
        <title>Draft Genome of Tanacetum Coccineum: Genomic Comparison of Closely Related Tanacetum-Family Plants.</title>
        <authorList>
            <person name="Yamashiro T."/>
            <person name="Shiraishi A."/>
            <person name="Nakayama K."/>
            <person name="Satake H."/>
        </authorList>
    </citation>
    <scope>NUCLEOTIDE SEQUENCE</scope>
</reference>
<comment type="caution">
    <text evidence="1">The sequence shown here is derived from an EMBL/GenBank/DDBJ whole genome shotgun (WGS) entry which is preliminary data.</text>
</comment>
<dbReference type="EMBL" id="BQNB010021622">
    <property type="protein sequence ID" value="GJU08330.1"/>
    <property type="molecule type" value="Genomic_DNA"/>
</dbReference>
<reference evidence="1" key="2">
    <citation type="submission" date="2022-01" db="EMBL/GenBank/DDBJ databases">
        <authorList>
            <person name="Yamashiro T."/>
            <person name="Shiraishi A."/>
            <person name="Satake H."/>
            <person name="Nakayama K."/>
        </authorList>
    </citation>
    <scope>NUCLEOTIDE SEQUENCE</scope>
</reference>